<dbReference type="Proteomes" id="UP000653411">
    <property type="component" value="Unassembled WGS sequence"/>
</dbReference>
<reference evidence="1" key="1">
    <citation type="journal article" date="2014" name="Int. J. Syst. Evol. Microbiol.">
        <title>Complete genome sequence of Corynebacterium casei LMG S-19264T (=DSM 44701T), isolated from a smear-ripened cheese.</title>
        <authorList>
            <consortium name="US DOE Joint Genome Institute (JGI-PGF)"/>
            <person name="Walter F."/>
            <person name="Albersmeier A."/>
            <person name="Kalinowski J."/>
            <person name="Ruckert C."/>
        </authorList>
    </citation>
    <scope>NUCLEOTIDE SEQUENCE</scope>
    <source>
        <strain evidence="1">CGMCC 4.7110</strain>
    </source>
</reference>
<comment type="caution">
    <text evidence="1">The sequence shown here is derived from an EMBL/GenBank/DDBJ whole genome shotgun (WGS) entry which is preliminary data.</text>
</comment>
<evidence type="ECO:0000313" key="2">
    <source>
        <dbReference type="Proteomes" id="UP000653411"/>
    </source>
</evidence>
<dbReference type="AlphaFoldDB" id="A0A917XP45"/>
<evidence type="ECO:0000313" key="1">
    <source>
        <dbReference type="EMBL" id="GGN45455.1"/>
    </source>
</evidence>
<sequence length="99" mass="10647">MTGGAGAGPDRWSHAYARAFHHAVRGAAGDLTDTIGWLREATVNGDYPSYAPIVAAMGDWPRSDGPAIHWLDDEQIVLARRRALVTGHRELLGNSPSLT</sequence>
<reference evidence="1" key="2">
    <citation type="submission" date="2020-09" db="EMBL/GenBank/DDBJ databases">
        <authorList>
            <person name="Sun Q."/>
            <person name="Zhou Y."/>
        </authorList>
    </citation>
    <scope>NUCLEOTIDE SEQUENCE</scope>
    <source>
        <strain evidence="1">CGMCC 4.7110</strain>
    </source>
</reference>
<protein>
    <submittedName>
        <fullName evidence="1">Uncharacterized protein</fullName>
    </submittedName>
</protein>
<dbReference type="EMBL" id="BMML01000047">
    <property type="protein sequence ID" value="GGN45455.1"/>
    <property type="molecule type" value="Genomic_DNA"/>
</dbReference>
<name>A0A917XP45_9ACTN</name>
<dbReference type="RefSeq" id="WP_189269426.1">
    <property type="nucleotide sequence ID" value="NZ_BMML01000047.1"/>
</dbReference>
<accession>A0A917XP45</accession>
<proteinExistence type="predicted"/>
<organism evidence="1 2">
    <name type="scientific">Streptomyces fuscichromogenes</name>
    <dbReference type="NCBI Taxonomy" id="1324013"/>
    <lineage>
        <taxon>Bacteria</taxon>
        <taxon>Bacillati</taxon>
        <taxon>Actinomycetota</taxon>
        <taxon>Actinomycetes</taxon>
        <taxon>Kitasatosporales</taxon>
        <taxon>Streptomycetaceae</taxon>
        <taxon>Streptomyces</taxon>
    </lineage>
</organism>
<keyword evidence="2" id="KW-1185">Reference proteome</keyword>
<gene>
    <name evidence="1" type="ORF">GCM10011578_097400</name>
</gene>